<dbReference type="GeneID" id="30190980"/>
<evidence type="ECO:0000256" key="4">
    <source>
        <dbReference type="SAM" id="MobiDB-lite"/>
    </source>
</evidence>
<feature type="compositionally biased region" description="Low complexity" evidence="4">
    <location>
        <begin position="802"/>
        <end position="816"/>
    </location>
</feature>
<feature type="compositionally biased region" description="Polar residues" evidence="4">
    <location>
        <begin position="369"/>
        <end position="391"/>
    </location>
</feature>
<dbReference type="InterPro" id="IPR017441">
    <property type="entry name" value="Protein_kinase_ATP_BS"/>
</dbReference>
<feature type="region of interest" description="Disordered" evidence="4">
    <location>
        <begin position="304"/>
        <end position="326"/>
    </location>
</feature>
<keyword evidence="1 3" id="KW-0547">Nucleotide-binding</keyword>
<feature type="compositionally biased region" description="Acidic residues" evidence="4">
    <location>
        <begin position="1172"/>
        <end position="1184"/>
    </location>
</feature>
<dbReference type="PROSITE" id="PS00108">
    <property type="entry name" value="PROTEIN_KINASE_ST"/>
    <property type="match status" value="1"/>
</dbReference>
<evidence type="ECO:0000256" key="2">
    <source>
        <dbReference type="ARBA" id="ARBA00022840"/>
    </source>
</evidence>
<dbReference type="EMBL" id="AWGH01000004">
    <property type="protein sequence ID" value="ODO05080.1"/>
    <property type="molecule type" value="Genomic_DNA"/>
</dbReference>
<feature type="compositionally biased region" description="Polar residues" evidence="4">
    <location>
        <begin position="817"/>
        <end position="827"/>
    </location>
</feature>
<dbReference type="OrthoDB" id="504170at2759"/>
<feature type="compositionally biased region" description="Polar residues" evidence="4">
    <location>
        <begin position="422"/>
        <end position="438"/>
    </location>
</feature>
<dbReference type="InterPro" id="IPR008271">
    <property type="entry name" value="Ser/Thr_kinase_AS"/>
</dbReference>
<dbReference type="Pfam" id="PF00069">
    <property type="entry name" value="Pkinase"/>
    <property type="match status" value="1"/>
</dbReference>
<accession>A0A1E3JWA8</accession>
<dbReference type="SUPFAM" id="SSF56112">
    <property type="entry name" value="Protein kinase-like (PK-like)"/>
    <property type="match status" value="1"/>
</dbReference>
<dbReference type="PROSITE" id="PS00107">
    <property type="entry name" value="PROTEIN_KINASE_ATP"/>
    <property type="match status" value="1"/>
</dbReference>
<evidence type="ECO:0000313" key="6">
    <source>
        <dbReference type="EMBL" id="ODO05080.1"/>
    </source>
</evidence>
<evidence type="ECO:0000256" key="1">
    <source>
        <dbReference type="ARBA" id="ARBA00022741"/>
    </source>
</evidence>
<feature type="compositionally biased region" description="Low complexity" evidence="4">
    <location>
        <begin position="351"/>
        <end position="362"/>
    </location>
</feature>
<dbReference type="Gene3D" id="1.10.510.10">
    <property type="entry name" value="Transferase(Phosphotransferase) domain 1"/>
    <property type="match status" value="1"/>
</dbReference>
<dbReference type="GO" id="GO:0005737">
    <property type="term" value="C:cytoplasm"/>
    <property type="evidence" value="ECO:0007669"/>
    <property type="project" value="TreeGrafter"/>
</dbReference>
<feature type="compositionally biased region" description="Polar residues" evidence="4">
    <location>
        <begin position="849"/>
        <end position="864"/>
    </location>
</feature>
<organism evidence="6 7">
    <name type="scientific">Cryptococcus wingfieldii CBS 7118</name>
    <dbReference type="NCBI Taxonomy" id="1295528"/>
    <lineage>
        <taxon>Eukaryota</taxon>
        <taxon>Fungi</taxon>
        <taxon>Dikarya</taxon>
        <taxon>Basidiomycota</taxon>
        <taxon>Agaricomycotina</taxon>
        <taxon>Tremellomycetes</taxon>
        <taxon>Tremellales</taxon>
        <taxon>Cryptococcaceae</taxon>
        <taxon>Cryptococcus</taxon>
    </lineage>
</organism>
<feature type="binding site" evidence="3">
    <location>
        <position position="78"/>
    </location>
    <ligand>
        <name>ATP</name>
        <dbReference type="ChEBI" id="CHEBI:30616"/>
    </ligand>
</feature>
<dbReference type="PANTHER" id="PTHR24346">
    <property type="entry name" value="MAP/MICROTUBULE AFFINITY-REGULATING KINASE"/>
    <property type="match status" value="1"/>
</dbReference>
<feature type="compositionally biased region" description="Basic and acidic residues" evidence="4">
    <location>
        <begin position="992"/>
        <end position="1001"/>
    </location>
</feature>
<reference evidence="6 7" key="1">
    <citation type="submission" date="2016-06" db="EMBL/GenBank/DDBJ databases">
        <title>Evolution of pathogenesis and genome organization in the Tremellales.</title>
        <authorList>
            <person name="Cuomo C."/>
            <person name="Litvintseva A."/>
            <person name="Heitman J."/>
            <person name="Chen Y."/>
            <person name="Sun S."/>
            <person name="Springer D."/>
            <person name="Dromer F."/>
            <person name="Young S."/>
            <person name="Zeng Q."/>
            <person name="Chapman S."/>
            <person name="Gujja S."/>
            <person name="Saif S."/>
            <person name="Birren B."/>
        </authorList>
    </citation>
    <scope>NUCLEOTIDE SEQUENCE [LARGE SCALE GENOMIC DNA]</scope>
    <source>
        <strain evidence="6 7">CBS 7118</strain>
    </source>
</reference>
<dbReference type="GO" id="GO:0035556">
    <property type="term" value="P:intracellular signal transduction"/>
    <property type="evidence" value="ECO:0007669"/>
    <property type="project" value="TreeGrafter"/>
</dbReference>
<dbReference type="InterPro" id="IPR000719">
    <property type="entry name" value="Prot_kinase_dom"/>
</dbReference>
<dbReference type="Proteomes" id="UP000094819">
    <property type="component" value="Unassembled WGS sequence"/>
</dbReference>
<evidence type="ECO:0000313" key="7">
    <source>
        <dbReference type="Proteomes" id="UP000094819"/>
    </source>
</evidence>
<feature type="compositionally biased region" description="Polar residues" evidence="4">
    <location>
        <begin position="770"/>
        <end position="780"/>
    </location>
</feature>
<dbReference type="PANTHER" id="PTHR24346:SF110">
    <property type="entry name" value="NON-SPECIFIC SERINE_THREONINE PROTEIN KINASE"/>
    <property type="match status" value="1"/>
</dbReference>
<feature type="compositionally biased region" description="Low complexity" evidence="4">
    <location>
        <begin position="1016"/>
        <end position="1029"/>
    </location>
</feature>
<feature type="compositionally biased region" description="Basic and acidic residues" evidence="4">
    <location>
        <begin position="838"/>
        <end position="847"/>
    </location>
</feature>
<keyword evidence="7" id="KW-1185">Reference proteome</keyword>
<name>A0A1E3JWA8_9TREE</name>
<dbReference type="FunFam" id="1.10.510.10:FF:000571">
    <property type="entry name" value="Maternal embryonic leucine zipper kinase"/>
    <property type="match status" value="1"/>
</dbReference>
<comment type="caution">
    <text evidence="6">The sequence shown here is derived from an EMBL/GenBank/DDBJ whole genome shotgun (WGS) entry which is preliminary data.</text>
</comment>
<protein>
    <submittedName>
        <fullName evidence="6">CAMK/CAMKL protein kinase</fullName>
    </submittedName>
</protein>
<feature type="region of interest" description="Disordered" evidence="4">
    <location>
        <begin position="345"/>
        <end position="396"/>
    </location>
</feature>
<feature type="compositionally biased region" description="Low complexity" evidence="4">
    <location>
        <begin position="1068"/>
        <end position="1091"/>
    </location>
</feature>
<feature type="compositionally biased region" description="Low complexity" evidence="4">
    <location>
        <begin position="949"/>
        <end position="963"/>
    </location>
</feature>
<feature type="region of interest" description="Disordered" evidence="4">
    <location>
        <begin position="611"/>
        <end position="630"/>
    </location>
</feature>
<dbReference type="PROSITE" id="PS50011">
    <property type="entry name" value="PROTEIN_KINASE_DOM"/>
    <property type="match status" value="1"/>
</dbReference>
<keyword evidence="6" id="KW-0808">Transferase</keyword>
<keyword evidence="2 3" id="KW-0067">ATP-binding</keyword>
<feature type="compositionally biased region" description="Polar residues" evidence="4">
    <location>
        <begin position="724"/>
        <end position="739"/>
    </location>
</feature>
<feature type="compositionally biased region" description="Basic residues" evidence="4">
    <location>
        <begin position="1109"/>
        <end position="1118"/>
    </location>
</feature>
<sequence length="1299" mass="142602">MVAPGRGGGQNHTYSQSQANIKQAQLTSAYQELARELGSEKLKVVGGYTLGRVIGEGSYGSVHIATHRLTGHRTAIKKVPKSFTPHLTREIHHHRRLHHQNVVHLHEIIATESHIWLVTELCSGGELFDYLVERGRMLEGEARRLFGELAVAVGWMHKEGVVHRDLKLENVLLDGELRIKLGDLGFAREWQKGRLMDTYCGTTGYASPEMLACRKYLGVETDIWSLGIILYILLCGGLPFDDDDERVMKELIRKGEYEEPDWLSEDARALIRGMLQQDPSDRLTIEEILTHPWFEKTLVDRAFPNGDSHSIPPSPNPASPQGNHSQSDEFFAENAIQLNAARHLTASHAKPSPLSTNLPTTPVKEESEPSGSSANGDSLSGSLIGTTPPTTTEEDAIVLPRHNSAEFSTTEKELELLHRSNSHTSTIRQVSTTPSRPGSISRGKASYKSSLDGQVEEDEQAEILDGHTSLPLIDEHLHLNVALHSRTPSRTKRRSVSSTLSLERRFSHHSVSPSTQYVTYPPEDYFAKLNETRPPHFSTPSEKALLNQMRDMGIDIGQLRHSVETEACDSSAGIWWILRAKQAERGETDQVILEREKERVRKREKAVAIAEKKRAREGKSKERDAEKAEEVRLIDQPMTIPVTPSFGPIDLGPPVSSARIESPEPIIVPGDSPGIEMATISKPSLGISINAPISSTTDVPDSPVGRRNPSPDSPQKDRERLKSRSPSMNMLQRATSAFASNKKGEEKEKADRNAADSDSMGARDEKGNAVNGSGSLSGSPTKLRKSNPLVKLPKSESDGLLSAGASQQASPAPSGSKTITPGSSPQRVTPHATPRAAYEARDFHEEETSVATQMTEMGEGSNSFGKGKGGKRDSIWNTFRHLFHEDRRRRKREAAIRSPLSSEIKVPPAVILSRGPNSRTPAKRFGPGPSSRRTSLDGVGVGGRPAYFRRSSSVNSRRSSMGSMQLEHPHPHIAELGRRRSGRSHGSQTPTSDREFVDHPISRPGSSHSLHRGGSRRSSMSIRSPSLTSETSTRFKNPPQSPLLSYRRRPAGGNDSSRVRHIKVIPESQIMRSSSVASSIRSTGSSRASSVDFDYESGREKDDASSFRSGRRQKRRSGSQRSLAQQIHRTRSPLALNPDQLQQQQAAIMRKKPIRDVFQNKGKGKGPGREGEESDWVSEDEDEFACGLGQVTRKGGGDVMWMSGPRSSQSSTPSKSTGAAASFPSSKIAVPVSMSGRRKERGRRASSDEEREVGSNGSSGKKKDEGLQGLGLDVRSRRNLPGRGTTAPGIIEEEEEDEE</sequence>
<feature type="domain" description="Protein kinase" evidence="5">
    <location>
        <begin position="48"/>
        <end position="294"/>
    </location>
</feature>
<feature type="region of interest" description="Disordered" evidence="4">
    <location>
        <begin position="686"/>
        <end position="871"/>
    </location>
</feature>
<dbReference type="CDD" id="cd14003">
    <property type="entry name" value="STKc_AMPK-like"/>
    <property type="match status" value="1"/>
</dbReference>
<dbReference type="RefSeq" id="XP_019033735.1">
    <property type="nucleotide sequence ID" value="XM_019173928.1"/>
</dbReference>
<keyword evidence="6" id="KW-0418">Kinase</keyword>
<evidence type="ECO:0000259" key="5">
    <source>
        <dbReference type="PROSITE" id="PS50011"/>
    </source>
</evidence>
<feature type="compositionally biased region" description="Basic and acidic residues" evidence="4">
    <location>
        <begin position="1096"/>
        <end position="1105"/>
    </location>
</feature>
<dbReference type="GO" id="GO:0005524">
    <property type="term" value="F:ATP binding"/>
    <property type="evidence" value="ECO:0007669"/>
    <property type="project" value="UniProtKB-UniRule"/>
</dbReference>
<feature type="compositionally biased region" description="Low complexity" evidence="4">
    <location>
        <begin position="1203"/>
        <end position="1218"/>
    </location>
</feature>
<evidence type="ECO:0000256" key="3">
    <source>
        <dbReference type="PROSITE-ProRule" id="PRU10141"/>
    </source>
</evidence>
<dbReference type="InterPro" id="IPR011009">
    <property type="entry name" value="Kinase-like_dom_sf"/>
</dbReference>
<feature type="compositionally biased region" description="Basic and acidic residues" evidence="4">
    <location>
        <begin position="742"/>
        <end position="767"/>
    </location>
</feature>
<feature type="region of interest" description="Disordered" evidence="4">
    <location>
        <begin position="418"/>
        <end position="455"/>
    </location>
</feature>
<proteinExistence type="predicted"/>
<dbReference type="SMART" id="SM00220">
    <property type="entry name" value="S_TKc"/>
    <property type="match status" value="1"/>
</dbReference>
<feature type="compositionally biased region" description="Basic and acidic residues" evidence="4">
    <location>
        <begin position="967"/>
        <end position="978"/>
    </location>
</feature>
<dbReference type="GO" id="GO:0004674">
    <property type="term" value="F:protein serine/threonine kinase activity"/>
    <property type="evidence" value="ECO:0007669"/>
    <property type="project" value="TreeGrafter"/>
</dbReference>
<gene>
    <name evidence="6" type="ORF">L198_01767</name>
</gene>
<feature type="region of interest" description="Disordered" evidence="4">
    <location>
        <begin position="886"/>
        <end position="1299"/>
    </location>
</feature>